<name>A0A1M5B8J5_9FLAO</name>
<evidence type="ECO:0000313" key="3">
    <source>
        <dbReference type="Proteomes" id="UP000184236"/>
    </source>
</evidence>
<protein>
    <recommendedName>
        <fullName evidence="1">N-acetyltransferase domain-containing protein</fullName>
    </recommendedName>
</protein>
<dbReference type="Gene3D" id="3.40.630.30">
    <property type="match status" value="1"/>
</dbReference>
<dbReference type="InterPro" id="IPR045057">
    <property type="entry name" value="Gcn5-rel_NAT"/>
</dbReference>
<dbReference type="EMBL" id="FQVO01000017">
    <property type="protein sequence ID" value="SHF38768.1"/>
    <property type="molecule type" value="Genomic_DNA"/>
</dbReference>
<evidence type="ECO:0000259" key="1">
    <source>
        <dbReference type="PROSITE" id="PS51729"/>
    </source>
</evidence>
<keyword evidence="3" id="KW-1185">Reference proteome</keyword>
<dbReference type="PANTHER" id="PTHR31435:SF10">
    <property type="entry name" value="BSR4717 PROTEIN"/>
    <property type="match status" value="1"/>
</dbReference>
<dbReference type="SUPFAM" id="SSF55729">
    <property type="entry name" value="Acyl-CoA N-acyltransferases (Nat)"/>
    <property type="match status" value="1"/>
</dbReference>
<dbReference type="Proteomes" id="UP000184236">
    <property type="component" value="Unassembled WGS sequence"/>
</dbReference>
<dbReference type="Pfam" id="PF14542">
    <property type="entry name" value="Acetyltransf_CG"/>
    <property type="match status" value="1"/>
</dbReference>
<evidence type="ECO:0000313" key="2">
    <source>
        <dbReference type="EMBL" id="SHF38768.1"/>
    </source>
</evidence>
<proteinExistence type="predicted"/>
<organism evidence="2 3">
    <name type="scientific">Chryseobacterium takakiae</name>
    <dbReference type="NCBI Taxonomy" id="1302685"/>
    <lineage>
        <taxon>Bacteria</taxon>
        <taxon>Pseudomonadati</taxon>
        <taxon>Bacteroidota</taxon>
        <taxon>Flavobacteriia</taxon>
        <taxon>Flavobacteriales</taxon>
        <taxon>Weeksellaceae</taxon>
        <taxon>Chryseobacterium group</taxon>
        <taxon>Chryseobacterium</taxon>
    </lineage>
</organism>
<dbReference type="AlphaFoldDB" id="A0A1M5B8J5"/>
<dbReference type="PANTHER" id="PTHR31435">
    <property type="entry name" value="PROTEIN NATD1"/>
    <property type="match status" value="1"/>
</dbReference>
<reference evidence="3" key="1">
    <citation type="submission" date="2016-11" db="EMBL/GenBank/DDBJ databases">
        <authorList>
            <person name="Varghese N."/>
            <person name="Submissions S."/>
        </authorList>
    </citation>
    <scope>NUCLEOTIDE SEQUENCE [LARGE SCALE GENOMIC DNA]</scope>
    <source>
        <strain evidence="3">DSM 26898</strain>
    </source>
</reference>
<dbReference type="InterPro" id="IPR016181">
    <property type="entry name" value="Acyl_CoA_acyltransferase"/>
</dbReference>
<gene>
    <name evidence="2" type="ORF">SAMN05444408_11764</name>
</gene>
<sequence>MALFLFNNKTMKPAFQHIPLQDTGERFEIEWNGNYAFIDYRQMGSQIALNHTEADLLIAGTGAAEAVVEKTLHYIEDHHKKALPFCPYIQSFIRKNPEWKRVVDERFHGYDQI</sequence>
<feature type="domain" description="N-acetyltransferase" evidence="1">
    <location>
        <begin position="19"/>
        <end position="104"/>
    </location>
</feature>
<dbReference type="STRING" id="1302685.SAMN05444408_11764"/>
<dbReference type="PROSITE" id="PS51729">
    <property type="entry name" value="GNAT_YJDJ"/>
    <property type="match status" value="1"/>
</dbReference>
<dbReference type="InterPro" id="IPR031165">
    <property type="entry name" value="GNAT_YJDJ"/>
</dbReference>
<accession>A0A1M5B8J5</accession>